<name>A0A2Z6PHZ2_TRISU</name>
<dbReference type="InterPro" id="IPR045529">
    <property type="entry name" value="DUF6469"/>
</dbReference>
<dbReference type="Pfam" id="PF20073">
    <property type="entry name" value="DUF6469"/>
    <property type="match status" value="1"/>
</dbReference>
<evidence type="ECO:0000259" key="1">
    <source>
        <dbReference type="Pfam" id="PF20073"/>
    </source>
</evidence>
<evidence type="ECO:0000313" key="3">
    <source>
        <dbReference type="Proteomes" id="UP000242715"/>
    </source>
</evidence>
<dbReference type="Proteomes" id="UP000242715">
    <property type="component" value="Unassembled WGS sequence"/>
</dbReference>
<accession>A0A2Z6PHZ2</accession>
<dbReference type="AlphaFoldDB" id="A0A2Z6PHZ2"/>
<feature type="domain" description="DUF6469" evidence="1">
    <location>
        <begin position="98"/>
        <end position="206"/>
    </location>
</feature>
<dbReference type="EMBL" id="DF974015">
    <property type="protein sequence ID" value="GAU44107.1"/>
    <property type="molecule type" value="Genomic_DNA"/>
</dbReference>
<sequence length="239" mass="27274">MEKSFNAKKEDLDLTSLVEIVLSWTFNDVRNQNLCKHKVQTIPQTFMSVTNYLSSFVPSLIEETHYDLSSSLYGVQRAPFCEILTAVPERSRSFIPTKFFLYQISVSRTDNDTKDVGKYEPEVGDLIALTDIKPKTIEDLNRPRRYYHIAYVCGLKESTGEISILSSKCIDMEINSSYLRSNSTPKLYAIHLLNLTTNIRVWKGLNSELEGANMNMIKKVLQASSNVRIAKLRTTVFIV</sequence>
<protein>
    <recommendedName>
        <fullName evidence="1">DUF6469 domain-containing protein</fullName>
    </recommendedName>
</protein>
<keyword evidence="3" id="KW-1185">Reference proteome</keyword>
<dbReference type="OrthoDB" id="6513042at2759"/>
<gene>
    <name evidence="2" type="ORF">TSUD_123940</name>
</gene>
<proteinExistence type="predicted"/>
<reference evidence="3" key="1">
    <citation type="journal article" date="2017" name="Front. Plant Sci.">
        <title>Climate Clever Clovers: New Paradigm to Reduce the Environmental Footprint of Ruminants by Breeding Low Methanogenic Forages Utilizing Haplotype Variation.</title>
        <authorList>
            <person name="Kaur P."/>
            <person name="Appels R."/>
            <person name="Bayer P.E."/>
            <person name="Keeble-Gagnere G."/>
            <person name="Wang J."/>
            <person name="Hirakawa H."/>
            <person name="Shirasawa K."/>
            <person name="Vercoe P."/>
            <person name="Stefanova K."/>
            <person name="Durmic Z."/>
            <person name="Nichols P."/>
            <person name="Revell C."/>
            <person name="Isobe S.N."/>
            <person name="Edwards D."/>
            <person name="Erskine W."/>
        </authorList>
    </citation>
    <scope>NUCLEOTIDE SEQUENCE [LARGE SCALE GENOMIC DNA]</scope>
    <source>
        <strain evidence="3">cv. Daliak</strain>
    </source>
</reference>
<organism evidence="2 3">
    <name type="scientific">Trifolium subterraneum</name>
    <name type="common">Subterranean clover</name>
    <dbReference type="NCBI Taxonomy" id="3900"/>
    <lineage>
        <taxon>Eukaryota</taxon>
        <taxon>Viridiplantae</taxon>
        <taxon>Streptophyta</taxon>
        <taxon>Embryophyta</taxon>
        <taxon>Tracheophyta</taxon>
        <taxon>Spermatophyta</taxon>
        <taxon>Magnoliopsida</taxon>
        <taxon>eudicotyledons</taxon>
        <taxon>Gunneridae</taxon>
        <taxon>Pentapetalae</taxon>
        <taxon>rosids</taxon>
        <taxon>fabids</taxon>
        <taxon>Fabales</taxon>
        <taxon>Fabaceae</taxon>
        <taxon>Papilionoideae</taxon>
        <taxon>50 kb inversion clade</taxon>
        <taxon>NPAAA clade</taxon>
        <taxon>Hologalegina</taxon>
        <taxon>IRL clade</taxon>
        <taxon>Trifolieae</taxon>
        <taxon>Trifolium</taxon>
    </lineage>
</organism>
<evidence type="ECO:0000313" key="2">
    <source>
        <dbReference type="EMBL" id="GAU44107.1"/>
    </source>
</evidence>